<gene>
    <name evidence="1" type="ordered locus">Cycma_3285</name>
</gene>
<protein>
    <submittedName>
        <fullName evidence="1">Uncharacterized protein</fullName>
    </submittedName>
</protein>
<dbReference type="KEGG" id="cmr:Cycma_3285"/>
<sequence length="216" mass="25126">MNTDRERFELLESLWVSREVQQLFSEVLREDEKGRLIADYLNEHGDVVDHEVLAVLKHKLSSRGILYFSPAEPVNVRTLYISNGLMPLIFLVQRKMGRVNFDYAAFLAMGAKMEKRLLLKGVEQFPKGEKIYTVFGHSLLGRVRDCKVQHWLKGEDCLFTIADNRIVASFKGKNYCMPVGEFSLRNHCRQVGQRQTVSTCKPFDKNIDNFYLFCYF</sequence>
<accession>G0IV19</accession>
<name>G0IV19_CYCMS</name>
<dbReference type="RefSeq" id="WP_014021300.1">
    <property type="nucleotide sequence ID" value="NC_015914.1"/>
</dbReference>
<dbReference type="eggNOG" id="ENOG5033N0Q">
    <property type="taxonomic scope" value="Bacteria"/>
</dbReference>
<dbReference type="EMBL" id="CP002955">
    <property type="protein sequence ID" value="AEL27010.1"/>
    <property type="molecule type" value="Genomic_DNA"/>
</dbReference>
<dbReference type="STRING" id="880070.Cycma_3285"/>
<dbReference type="Proteomes" id="UP000001635">
    <property type="component" value="Chromosome"/>
</dbReference>
<dbReference type="HOGENOM" id="CLU_1275942_0_0_10"/>
<proteinExistence type="predicted"/>
<organism evidence="1 2">
    <name type="scientific">Cyclobacterium marinum (strain ATCC 25205 / DSM 745 / LMG 13164 / NCIMB 1802)</name>
    <name type="common">Flectobacillus marinus</name>
    <dbReference type="NCBI Taxonomy" id="880070"/>
    <lineage>
        <taxon>Bacteria</taxon>
        <taxon>Pseudomonadati</taxon>
        <taxon>Bacteroidota</taxon>
        <taxon>Cytophagia</taxon>
        <taxon>Cytophagales</taxon>
        <taxon>Cyclobacteriaceae</taxon>
        <taxon>Cyclobacterium</taxon>
    </lineage>
</organism>
<keyword evidence="2" id="KW-1185">Reference proteome</keyword>
<evidence type="ECO:0000313" key="2">
    <source>
        <dbReference type="Proteomes" id="UP000001635"/>
    </source>
</evidence>
<dbReference type="OrthoDB" id="821308at2"/>
<dbReference type="AlphaFoldDB" id="G0IV19"/>
<evidence type="ECO:0000313" key="1">
    <source>
        <dbReference type="EMBL" id="AEL27010.1"/>
    </source>
</evidence>
<reference evidence="2" key="1">
    <citation type="submission" date="2011-07" db="EMBL/GenBank/DDBJ databases">
        <title>The complete genome of Cyclobacterium marinum DSM 745.</title>
        <authorList>
            <person name="Lucas S."/>
            <person name="Han J."/>
            <person name="Lapidus A."/>
            <person name="Bruce D."/>
            <person name="Goodwin L."/>
            <person name="Pitluck S."/>
            <person name="Peters L."/>
            <person name="Kyrpides N."/>
            <person name="Mavromatis K."/>
            <person name="Ivanova N."/>
            <person name="Ovchinnikova G."/>
            <person name="Chertkov O."/>
            <person name="Detter J.C."/>
            <person name="Tapia R."/>
            <person name="Han C."/>
            <person name="Land M."/>
            <person name="Hauser L."/>
            <person name="Markowitz V."/>
            <person name="Cheng J.-F."/>
            <person name="Hugenholtz P."/>
            <person name="Woyke T."/>
            <person name="Wu D."/>
            <person name="Tindall B."/>
            <person name="Schuetze A."/>
            <person name="Brambilla E."/>
            <person name="Klenk H.-P."/>
            <person name="Eisen J.A."/>
        </authorList>
    </citation>
    <scope>NUCLEOTIDE SEQUENCE [LARGE SCALE GENOMIC DNA]</scope>
    <source>
        <strain evidence="2">ATCC 25205 / DSM 745 / LMG 13164 / NCIMB 1802</strain>
    </source>
</reference>